<evidence type="ECO:0000313" key="1">
    <source>
        <dbReference type="EMBL" id="MDN4164264.1"/>
    </source>
</evidence>
<comment type="caution">
    <text evidence="1">The sequence shown here is derived from an EMBL/GenBank/DDBJ whole genome shotgun (WGS) entry which is preliminary data.</text>
</comment>
<evidence type="ECO:0000313" key="2">
    <source>
        <dbReference type="Proteomes" id="UP001168552"/>
    </source>
</evidence>
<gene>
    <name evidence="1" type="ORF">QWY31_02060</name>
</gene>
<accession>A0ABT8F1U2</accession>
<reference evidence="1" key="1">
    <citation type="submission" date="2023-06" db="EMBL/GenBank/DDBJ databases">
        <title>Cytophagales bacterium Strain LB-30, isolated from soil.</title>
        <authorList>
            <person name="Liu B."/>
        </authorList>
    </citation>
    <scope>NUCLEOTIDE SEQUENCE</scope>
    <source>
        <strain evidence="1">LB-30</strain>
    </source>
</reference>
<proteinExistence type="predicted"/>
<name>A0ABT8F1U2_9BACT</name>
<organism evidence="1 2">
    <name type="scientific">Shiella aurantiaca</name>
    <dbReference type="NCBI Taxonomy" id="3058365"/>
    <lineage>
        <taxon>Bacteria</taxon>
        <taxon>Pseudomonadati</taxon>
        <taxon>Bacteroidota</taxon>
        <taxon>Cytophagia</taxon>
        <taxon>Cytophagales</taxon>
        <taxon>Shiellaceae</taxon>
        <taxon>Shiella</taxon>
    </lineage>
</organism>
<keyword evidence="2" id="KW-1185">Reference proteome</keyword>
<sequence>MIKLIFLSFYLLVTAPEKEGITKANSCNKSIEVTETINSSDNLENGSISFSVVSDESYIYQLYNVEAGKKTLLKELKASKGGTHTFGQLKGESLYRISIIFSNAAQDCQQLDTQIIAIY</sequence>
<dbReference type="Proteomes" id="UP001168552">
    <property type="component" value="Unassembled WGS sequence"/>
</dbReference>
<protein>
    <submittedName>
        <fullName evidence="1">Uncharacterized protein</fullName>
    </submittedName>
</protein>
<dbReference type="EMBL" id="JAUHJS010000001">
    <property type="protein sequence ID" value="MDN4164264.1"/>
    <property type="molecule type" value="Genomic_DNA"/>
</dbReference>
<dbReference type="RefSeq" id="WP_320002790.1">
    <property type="nucleotide sequence ID" value="NZ_JAUHJS010000001.1"/>
</dbReference>